<name>A0A7S4RCV8_9DINO</name>
<dbReference type="EMBL" id="HBNR01048237">
    <property type="protein sequence ID" value="CAE4610661.1"/>
    <property type="molecule type" value="Transcribed_RNA"/>
</dbReference>
<reference evidence="4" key="1">
    <citation type="submission" date="2021-01" db="EMBL/GenBank/DDBJ databases">
        <authorList>
            <person name="Corre E."/>
            <person name="Pelletier E."/>
            <person name="Niang G."/>
            <person name="Scheremetjew M."/>
            <person name="Finn R."/>
            <person name="Kale V."/>
            <person name="Holt S."/>
            <person name="Cochrane G."/>
            <person name="Meng A."/>
            <person name="Brown T."/>
            <person name="Cohen L."/>
        </authorList>
    </citation>
    <scope>NUCLEOTIDE SEQUENCE</scope>
    <source>
        <strain evidence="4">CCMP3105</strain>
    </source>
</reference>
<dbReference type="InterPro" id="IPR004263">
    <property type="entry name" value="Exostosin"/>
</dbReference>
<dbReference type="Pfam" id="PF03016">
    <property type="entry name" value="Exostosin_GT47"/>
    <property type="match status" value="1"/>
</dbReference>
<evidence type="ECO:0000259" key="3">
    <source>
        <dbReference type="Pfam" id="PF03016"/>
    </source>
</evidence>
<dbReference type="InterPro" id="IPR040911">
    <property type="entry name" value="Exostosin_GT47"/>
</dbReference>
<accession>A0A7S4RCV8</accession>
<dbReference type="GO" id="GO:0016757">
    <property type="term" value="F:glycosyltransferase activity"/>
    <property type="evidence" value="ECO:0007669"/>
    <property type="project" value="InterPro"/>
</dbReference>
<feature type="domain" description="Exostosin GT47" evidence="3">
    <location>
        <begin position="59"/>
        <end position="350"/>
    </location>
</feature>
<feature type="chain" id="PRO_5030768400" description="Exostosin GT47 domain-containing protein" evidence="2">
    <location>
        <begin position="25"/>
        <end position="440"/>
    </location>
</feature>
<dbReference type="AlphaFoldDB" id="A0A7S4RCV8"/>
<comment type="similarity">
    <text evidence="1">Belongs to the glycosyltransferase 47 family.</text>
</comment>
<evidence type="ECO:0000313" key="4">
    <source>
        <dbReference type="EMBL" id="CAE4610661.1"/>
    </source>
</evidence>
<evidence type="ECO:0000256" key="2">
    <source>
        <dbReference type="SAM" id="SignalP"/>
    </source>
</evidence>
<organism evidence="4">
    <name type="scientific">Alexandrium monilatum</name>
    <dbReference type="NCBI Taxonomy" id="311494"/>
    <lineage>
        <taxon>Eukaryota</taxon>
        <taxon>Sar</taxon>
        <taxon>Alveolata</taxon>
        <taxon>Dinophyceae</taxon>
        <taxon>Gonyaulacales</taxon>
        <taxon>Pyrocystaceae</taxon>
        <taxon>Alexandrium</taxon>
    </lineage>
</organism>
<dbReference type="PANTHER" id="PTHR11062">
    <property type="entry name" value="EXOSTOSIN HEPARAN SULFATE GLYCOSYLTRANSFERASE -RELATED"/>
    <property type="match status" value="1"/>
</dbReference>
<proteinExistence type="inferred from homology"/>
<evidence type="ECO:0000256" key="1">
    <source>
        <dbReference type="ARBA" id="ARBA00010271"/>
    </source>
</evidence>
<sequence>MRMEFPVPNLARCLAALLVLPVASLRLEDAAGAEASSVPFYMYDLPHWSEGCTDPMFYMWGDRVPGVFHQNEFPDVALYEVLKDHPWRVKNGDNAKLFVVPGYFGSSYKGMCGNHEDNMAQTAQMLEESPWYQRSRGSDHLISAFEFSLKPGTFKKMEPYVTRLIVLHLEKRAYYNRSVVVPYGPLSARGVDIHEVPPAKRRHSLFFMGQADVRPQYQQRRRALHLLPASFNDSVLIQATQLRQRFDRADTKDDPAGLKERLPNCEPPELVSGCKMKFSLETYARLGEQSNYSLVIEGDSPSTSRLYDAMQFGQVPIIISSNWKEIAMPFPDELPWDDLAVFLSPDQFVQDPVGTMSAAVKEASRSARWKLLEKVRFLLDWHHGGTCIGTAVLSDVGRRFLGLTRLPPAWKTAQCEQPPKTALARYLPVPKPRKFKVWLG</sequence>
<gene>
    <name evidence="4" type="ORF">AMON00008_LOCUS33652</name>
</gene>
<feature type="signal peptide" evidence="2">
    <location>
        <begin position="1"/>
        <end position="24"/>
    </location>
</feature>
<keyword evidence="2" id="KW-0732">Signal</keyword>
<protein>
    <recommendedName>
        <fullName evidence="3">Exostosin GT47 domain-containing protein</fullName>
    </recommendedName>
</protein>